<dbReference type="AlphaFoldDB" id="A0AA47PA97"/>
<evidence type="ECO:0000313" key="2">
    <source>
        <dbReference type="Proteomes" id="UP001174136"/>
    </source>
</evidence>
<keyword evidence="2" id="KW-1185">Reference proteome</keyword>
<name>A0AA47PA97_MERPO</name>
<comment type="caution">
    <text evidence="1">The sequence shown here is derived from an EMBL/GenBank/DDBJ whole genome shotgun (WGS) entry which is preliminary data.</text>
</comment>
<reference evidence="1" key="1">
    <citation type="journal article" date="2023" name="Front. Mar. Sci.">
        <title>A new Merluccius polli reference genome to investigate the effects of global change in West African waters.</title>
        <authorList>
            <person name="Mateo J.L."/>
            <person name="Blanco-Fernandez C."/>
            <person name="Garcia-Vazquez E."/>
            <person name="Machado-Schiaffino G."/>
        </authorList>
    </citation>
    <scope>NUCLEOTIDE SEQUENCE</scope>
    <source>
        <strain evidence="1">C29</strain>
        <tissue evidence="1">Fin</tissue>
    </source>
</reference>
<dbReference type="Proteomes" id="UP001174136">
    <property type="component" value="Unassembled WGS sequence"/>
</dbReference>
<dbReference type="PANTHER" id="PTHR37162">
    <property type="entry name" value="HAT FAMILY DIMERISATION DOMAINCONTAINING PROTEIN-RELATED"/>
    <property type="match status" value="1"/>
</dbReference>
<gene>
    <name evidence="1" type="ORF">N1851_006587</name>
</gene>
<evidence type="ECO:0000313" key="1">
    <source>
        <dbReference type="EMBL" id="KAK0152017.1"/>
    </source>
</evidence>
<accession>A0AA47PA97</accession>
<sequence>MPGKCQFNNVWLHLDKYKTWLEKVEDPSKARCGLCSKIIDISNMGEAALTSHAKGAKHKAVVAVREGSSMTITSFFSSPSTSTSVTPTAGSSQGTIQGTISNVTRQDSLRAEVLWALKVANSHYSFKSCEDVTKLFSAMFPDSQLAGKFACGERKCAYLCTFGLAPYFKQLALKTVATQRSYVLLFDESLNHYLQTKQLDVHVRLWDGPEVKTKYIGSEFLGHSTAKDVVEKLNHFLSELGTRNLIQLSMDGPNVNWKVYDTLQQQVQIDAGKSLVNIGSCGLHILHNAFRNGCKATGWDIEHGLSCLYWLFHDSPARHEDFVTATGCSKTMLKFCKHRGLELWPHVKHYVEMVGRGKLPNPKVKSFEEVKNRCADPLFTVKVGIFISIAREIEPFLTTYQRDQPMLPFLAEDMSKLIKGLMGRFVMDTHLKETSTLKLLHVPYQDRRLHRDASQIHLGFAADSTLKQLKCKKVSEKQIQEIRLDTKTLLMTLLDKLLAKAPVNHTLVRCLQCLDPRRMAKSKDQCVRQLKLVLHSIVEAKHLNNAVCDDVLREFREFCDWAKLQTKFRDFDPKTERVDTLLYETMGTNPSFSRLWDVVKVVLVLSHGQASVERGFSINKELIVENQKELLIVEHVRSVGGVTKVAITKELLLSAGGARQRYHAYLDEQKRVSKQDAVDLKRKGLSDELQGLKKKRAVVEADVFALEKSADELSEKAEKTSSLTFISKSNSFRRTAKEKRAALIQIDKQIDEKLAEMKN</sequence>
<protein>
    <submittedName>
        <fullName evidence="1">Uncharacterized protein</fullName>
    </submittedName>
</protein>
<dbReference type="EMBL" id="JAOPHQ010001145">
    <property type="protein sequence ID" value="KAK0152017.1"/>
    <property type="molecule type" value="Genomic_DNA"/>
</dbReference>
<proteinExistence type="predicted"/>
<organism evidence="1 2">
    <name type="scientific">Merluccius polli</name>
    <name type="common">Benguela hake</name>
    <name type="synonym">Merluccius cadenati</name>
    <dbReference type="NCBI Taxonomy" id="89951"/>
    <lineage>
        <taxon>Eukaryota</taxon>
        <taxon>Metazoa</taxon>
        <taxon>Chordata</taxon>
        <taxon>Craniata</taxon>
        <taxon>Vertebrata</taxon>
        <taxon>Euteleostomi</taxon>
        <taxon>Actinopterygii</taxon>
        <taxon>Neopterygii</taxon>
        <taxon>Teleostei</taxon>
        <taxon>Neoteleostei</taxon>
        <taxon>Acanthomorphata</taxon>
        <taxon>Zeiogadaria</taxon>
        <taxon>Gadariae</taxon>
        <taxon>Gadiformes</taxon>
        <taxon>Gadoidei</taxon>
        <taxon>Merlucciidae</taxon>
        <taxon>Merluccius</taxon>
    </lineage>
</organism>
<dbReference type="PANTHER" id="PTHR37162:SF11">
    <property type="match status" value="1"/>
</dbReference>